<dbReference type="NCBIfam" id="NF001484">
    <property type="entry name" value="PRK00331.1"/>
    <property type="match status" value="1"/>
</dbReference>
<dbReference type="eggNOG" id="COG0449">
    <property type="taxonomic scope" value="Bacteria"/>
</dbReference>
<dbReference type="FunFam" id="3.40.50.10490:FF:000001">
    <property type="entry name" value="Glutamine--fructose-6-phosphate aminotransferase [isomerizing]"/>
    <property type="match status" value="1"/>
</dbReference>
<dbReference type="Gene3D" id="3.40.50.10490">
    <property type="entry name" value="Glucose-6-phosphate isomerase like protein, domain 1"/>
    <property type="match status" value="2"/>
</dbReference>
<dbReference type="AlphaFoldDB" id="D5EE92"/>
<evidence type="ECO:0000256" key="2">
    <source>
        <dbReference type="ARBA" id="ARBA00004496"/>
    </source>
</evidence>
<keyword evidence="5 10" id="KW-0963">Cytoplasm</keyword>
<proteinExistence type="inferred from homology"/>
<dbReference type="GO" id="GO:0097367">
    <property type="term" value="F:carbohydrate derivative binding"/>
    <property type="evidence" value="ECO:0007669"/>
    <property type="project" value="InterPro"/>
</dbReference>
<reference evidence="13 14" key="1">
    <citation type="journal article" date="2010" name="Stand. Genomic Sci.">
        <title>Complete genome sequence of Aminobacterium colombiense type strain (ALA-1).</title>
        <authorList>
            <person name="Chertkov O."/>
            <person name="Sikorski J."/>
            <person name="Brambilla E."/>
            <person name="Lapidus A."/>
            <person name="Copeland A."/>
            <person name="Glavina Del Rio T."/>
            <person name="Nolan M."/>
            <person name="Lucas S."/>
            <person name="Tice H."/>
            <person name="Cheng J.F."/>
            <person name="Han C."/>
            <person name="Detter J.C."/>
            <person name="Bruce D."/>
            <person name="Tapia R."/>
            <person name="Goodwin L."/>
            <person name="Pitluck S."/>
            <person name="Liolios K."/>
            <person name="Ivanova N."/>
            <person name="Mavromatis K."/>
            <person name="Ovchinnikova G."/>
            <person name="Pati A."/>
            <person name="Chen A."/>
            <person name="Palaniappan K."/>
            <person name="Land M."/>
            <person name="Hauser L."/>
            <person name="Chang Y.J."/>
            <person name="Jeffries C.D."/>
            <person name="Spring S."/>
            <person name="Rohde M."/>
            <person name="Goker M."/>
            <person name="Bristow J."/>
            <person name="Eisen J.A."/>
            <person name="Markowitz V."/>
            <person name="Hugenholtz P."/>
            <person name="Kyrpides N.C."/>
            <person name="Klenk H.P."/>
        </authorList>
    </citation>
    <scope>NUCLEOTIDE SEQUENCE [LARGE SCALE GENOMIC DNA]</scope>
    <source>
        <strain evidence="14">DSM 12261 / ALA-1</strain>
    </source>
</reference>
<dbReference type="PROSITE" id="PS51464">
    <property type="entry name" value="SIS"/>
    <property type="match status" value="2"/>
</dbReference>
<feature type="active site" description="For Fru-6P isomerization activity" evidence="10">
    <location>
        <position position="605"/>
    </location>
</feature>
<feature type="initiator methionine" description="Removed" evidence="10">
    <location>
        <position position="1"/>
    </location>
</feature>
<evidence type="ECO:0000256" key="10">
    <source>
        <dbReference type="HAMAP-Rule" id="MF_00164"/>
    </source>
</evidence>
<feature type="domain" description="SIS" evidence="12">
    <location>
        <begin position="287"/>
        <end position="426"/>
    </location>
</feature>
<evidence type="ECO:0000256" key="3">
    <source>
        <dbReference type="ARBA" id="ARBA00012916"/>
    </source>
</evidence>
<dbReference type="GO" id="GO:0005975">
    <property type="term" value="P:carbohydrate metabolic process"/>
    <property type="evidence" value="ECO:0007669"/>
    <property type="project" value="UniProtKB-UniRule"/>
</dbReference>
<dbReference type="InterPro" id="IPR005855">
    <property type="entry name" value="GFAT"/>
</dbReference>
<dbReference type="InterPro" id="IPR047084">
    <property type="entry name" value="GFAT_N"/>
</dbReference>
<keyword evidence="6 10" id="KW-0032">Aminotransferase</keyword>
<evidence type="ECO:0000256" key="4">
    <source>
        <dbReference type="ARBA" id="ARBA00016090"/>
    </source>
</evidence>
<dbReference type="Gene3D" id="3.60.20.10">
    <property type="entry name" value="Glutamine Phosphoribosylpyrophosphate, subunit 1, domain 1"/>
    <property type="match status" value="1"/>
</dbReference>
<dbReference type="GO" id="GO:0006002">
    <property type="term" value="P:fructose 6-phosphate metabolic process"/>
    <property type="evidence" value="ECO:0007669"/>
    <property type="project" value="TreeGrafter"/>
</dbReference>
<evidence type="ECO:0000256" key="5">
    <source>
        <dbReference type="ARBA" id="ARBA00022490"/>
    </source>
</evidence>
<organism evidence="13 14">
    <name type="scientific">Aminobacterium colombiense (strain DSM 12261 / ALA-1)</name>
    <dbReference type="NCBI Taxonomy" id="572547"/>
    <lineage>
        <taxon>Bacteria</taxon>
        <taxon>Thermotogati</taxon>
        <taxon>Synergistota</taxon>
        <taxon>Synergistia</taxon>
        <taxon>Synergistales</taxon>
        <taxon>Aminobacteriaceae</taxon>
        <taxon>Aminobacterium</taxon>
    </lineage>
</organism>
<dbReference type="STRING" id="572547.Amico_0741"/>
<evidence type="ECO:0000256" key="7">
    <source>
        <dbReference type="ARBA" id="ARBA00022679"/>
    </source>
</evidence>
<dbReference type="GO" id="GO:0006047">
    <property type="term" value="P:UDP-N-acetylglucosamine metabolic process"/>
    <property type="evidence" value="ECO:0007669"/>
    <property type="project" value="TreeGrafter"/>
</dbReference>
<accession>D5EE92</accession>
<comment type="catalytic activity">
    <reaction evidence="1 10">
        <text>D-fructose 6-phosphate + L-glutamine = D-glucosamine 6-phosphate + L-glutamate</text>
        <dbReference type="Rhea" id="RHEA:13237"/>
        <dbReference type="ChEBI" id="CHEBI:29985"/>
        <dbReference type="ChEBI" id="CHEBI:58359"/>
        <dbReference type="ChEBI" id="CHEBI:58725"/>
        <dbReference type="ChEBI" id="CHEBI:61527"/>
        <dbReference type="EC" id="2.6.1.16"/>
    </reaction>
</comment>
<protein>
    <recommendedName>
        <fullName evidence="4 10">Glutamine--fructose-6-phosphate aminotransferase [isomerizing]</fullName>
        <ecNumber evidence="3 10">2.6.1.16</ecNumber>
    </recommendedName>
    <alternativeName>
        <fullName evidence="10">D-fructose-6-phosphate amidotransferase</fullName>
    </alternativeName>
    <alternativeName>
        <fullName evidence="10">GFAT</fullName>
    </alternativeName>
    <alternativeName>
        <fullName evidence="10">Glucosamine-6-phosphate synthase</fullName>
    </alternativeName>
    <alternativeName>
        <fullName evidence="10">Hexosephosphate aminotransferase</fullName>
    </alternativeName>
    <alternativeName>
        <fullName evidence="10">L-glutamine--D-fructose-6-phosphate amidotransferase</fullName>
    </alternativeName>
</protein>
<dbReference type="FunFam" id="3.60.20.10:FF:000006">
    <property type="entry name" value="Glutamine--fructose-6-phosphate aminotransferase [isomerizing]"/>
    <property type="match status" value="1"/>
</dbReference>
<dbReference type="Proteomes" id="UP000002366">
    <property type="component" value="Chromosome"/>
</dbReference>
<dbReference type="OrthoDB" id="106547at2"/>
<dbReference type="PROSITE" id="PS51278">
    <property type="entry name" value="GATASE_TYPE_2"/>
    <property type="match status" value="1"/>
</dbReference>
<evidence type="ECO:0000259" key="11">
    <source>
        <dbReference type="PROSITE" id="PS51278"/>
    </source>
</evidence>
<comment type="subcellular location">
    <subcellularLocation>
        <location evidence="2 10">Cytoplasm</location>
    </subcellularLocation>
</comment>
<dbReference type="CDD" id="cd05009">
    <property type="entry name" value="SIS_GlmS_GlmD_2"/>
    <property type="match status" value="1"/>
</dbReference>
<dbReference type="Pfam" id="PF13522">
    <property type="entry name" value="GATase_6"/>
    <property type="match status" value="1"/>
</dbReference>
<dbReference type="PANTHER" id="PTHR10937:SF0">
    <property type="entry name" value="GLUTAMINE--FRUCTOSE-6-PHOSPHATE TRANSAMINASE (ISOMERIZING)"/>
    <property type="match status" value="1"/>
</dbReference>
<dbReference type="KEGG" id="aco:Amico_0741"/>
<keyword evidence="8" id="KW-0677">Repeat</keyword>
<dbReference type="NCBIfam" id="TIGR01135">
    <property type="entry name" value="glmS"/>
    <property type="match status" value="1"/>
</dbReference>
<keyword evidence="7 10" id="KW-0808">Transferase</keyword>
<feature type="active site" description="Nucleophile; for GATase activity" evidence="10">
    <location>
        <position position="2"/>
    </location>
</feature>
<dbReference type="HOGENOM" id="CLU_012520_5_2_0"/>
<dbReference type="GO" id="GO:0004360">
    <property type="term" value="F:glutamine-fructose-6-phosphate transaminase (isomerizing) activity"/>
    <property type="evidence" value="ECO:0007669"/>
    <property type="project" value="UniProtKB-UniRule"/>
</dbReference>
<keyword evidence="9" id="KW-0315">Glutamine amidotransferase</keyword>
<evidence type="ECO:0000313" key="14">
    <source>
        <dbReference type="Proteomes" id="UP000002366"/>
    </source>
</evidence>
<evidence type="ECO:0000313" key="13">
    <source>
        <dbReference type="EMBL" id="ADE56874.1"/>
    </source>
</evidence>
<dbReference type="InterPro" id="IPR029055">
    <property type="entry name" value="Ntn_hydrolases_N"/>
</dbReference>
<dbReference type="CDD" id="cd00714">
    <property type="entry name" value="GFAT"/>
    <property type="match status" value="1"/>
</dbReference>
<feature type="domain" description="SIS" evidence="12">
    <location>
        <begin position="459"/>
        <end position="600"/>
    </location>
</feature>
<dbReference type="Pfam" id="PF01380">
    <property type="entry name" value="SIS"/>
    <property type="match status" value="2"/>
</dbReference>
<keyword evidence="14" id="KW-1185">Reference proteome</keyword>
<dbReference type="SUPFAM" id="SSF53697">
    <property type="entry name" value="SIS domain"/>
    <property type="match status" value="1"/>
</dbReference>
<dbReference type="EMBL" id="CP001997">
    <property type="protein sequence ID" value="ADE56874.1"/>
    <property type="molecule type" value="Genomic_DNA"/>
</dbReference>
<comment type="subunit">
    <text evidence="10">Homodimer.</text>
</comment>
<dbReference type="SUPFAM" id="SSF56235">
    <property type="entry name" value="N-terminal nucleophile aminohydrolases (Ntn hydrolases)"/>
    <property type="match status" value="1"/>
</dbReference>
<dbReference type="InterPro" id="IPR035466">
    <property type="entry name" value="GlmS/AgaS_SIS"/>
</dbReference>
<gene>
    <name evidence="10" type="primary">glmS</name>
    <name evidence="13" type="ordered locus">Amico_0741</name>
</gene>
<evidence type="ECO:0000256" key="6">
    <source>
        <dbReference type="ARBA" id="ARBA00022576"/>
    </source>
</evidence>
<dbReference type="PANTHER" id="PTHR10937">
    <property type="entry name" value="GLUCOSAMINE--FRUCTOSE-6-PHOSPHATE AMINOTRANSFERASE, ISOMERIZING"/>
    <property type="match status" value="1"/>
</dbReference>
<feature type="domain" description="Glutamine amidotransferase type-2" evidence="11">
    <location>
        <begin position="2"/>
        <end position="219"/>
    </location>
</feature>
<dbReference type="RefSeq" id="WP_013048140.1">
    <property type="nucleotide sequence ID" value="NC_014011.1"/>
</dbReference>
<dbReference type="InterPro" id="IPR017932">
    <property type="entry name" value="GATase_2_dom"/>
</dbReference>
<dbReference type="InterPro" id="IPR035490">
    <property type="entry name" value="GlmS/FrlB_SIS"/>
</dbReference>
<dbReference type="GO" id="GO:0005829">
    <property type="term" value="C:cytosol"/>
    <property type="evidence" value="ECO:0007669"/>
    <property type="project" value="TreeGrafter"/>
</dbReference>
<dbReference type="CDD" id="cd05008">
    <property type="entry name" value="SIS_GlmS_GlmD_1"/>
    <property type="match status" value="1"/>
</dbReference>
<name>D5EE92_AMICL</name>
<comment type="function">
    <text evidence="10">Catalyzes the first step in hexosamine metabolism, converting fructose-6P into glucosamine-6P using glutamine as a nitrogen source.</text>
</comment>
<dbReference type="EC" id="2.6.1.16" evidence="3 10"/>
<dbReference type="InterPro" id="IPR046348">
    <property type="entry name" value="SIS_dom_sf"/>
</dbReference>
<sequence>MCGIVGYVGFRNAADILLDGMKRLEYRGYDSAGIAVNNGSEVQILKEIGKVQQLEDIVSARHVEGHLGIGHTRWATHGGVSVINAHPHRDERGQVVLVHNGIIENYKELREELIGQGVEFVTETDTEVVAKLISQIYSVKGDMIASLVSIYERLRGSFALAILLKKDSDTLYCVRKGSPLVVGRGKGEAFCASDVPALLPYTQDIFYMNDGDIARLTPQGINFWSDKGVSLEKSSQRVDWDLSMVDKGGYPHFMLKEINEQGAVLRNTMGDRIKGEAVDFSKELGWSQESFAKIKKIHIVACGTSYYASLVAERLMEGMLPIDIRVEIASEYRQRSIHLGEDVLAIFVSQSGETADTLAAERLAKSKGALCLAITNGLGSSLAREVDHVLLLKAGPEIGVAATKTFTGQLAVLYLLGIYMAKLSGALSSEEEGRLVKGLLKLPYQIEEILERQEMLKPIAEKYASSRDFLYLGRGRSFPLAHEGALKLKEISYIHAEAFAAGELKHGPIAMLESDIPVVIIAPQDSLYEKLFSNVVEVRARKSPVIAIATQGDSNMKDVANDVFYIPSTDHELYPFLAVVPLQIFAYYIARARGCDIDRPRNLAKSVTVE</sequence>
<dbReference type="GO" id="GO:0006487">
    <property type="term" value="P:protein N-linked glycosylation"/>
    <property type="evidence" value="ECO:0007669"/>
    <property type="project" value="TreeGrafter"/>
</dbReference>
<evidence type="ECO:0000259" key="12">
    <source>
        <dbReference type="PROSITE" id="PS51464"/>
    </source>
</evidence>
<evidence type="ECO:0000256" key="9">
    <source>
        <dbReference type="ARBA" id="ARBA00022962"/>
    </source>
</evidence>
<evidence type="ECO:0000256" key="1">
    <source>
        <dbReference type="ARBA" id="ARBA00001031"/>
    </source>
</evidence>
<dbReference type="HAMAP" id="MF_00164">
    <property type="entry name" value="GlmS"/>
    <property type="match status" value="1"/>
</dbReference>
<dbReference type="InterPro" id="IPR001347">
    <property type="entry name" value="SIS_dom"/>
</dbReference>
<evidence type="ECO:0000256" key="8">
    <source>
        <dbReference type="ARBA" id="ARBA00022737"/>
    </source>
</evidence>